<reference evidence="1 2" key="1">
    <citation type="journal article" date="2019" name="Sci. Rep.">
        <title>A high-quality genome of Eragrostis curvula grass provides insights into Poaceae evolution and supports new strategies to enhance forage quality.</title>
        <authorList>
            <person name="Carballo J."/>
            <person name="Santos B.A.C.M."/>
            <person name="Zappacosta D."/>
            <person name="Garbus I."/>
            <person name="Selva J.P."/>
            <person name="Gallo C.A."/>
            <person name="Diaz A."/>
            <person name="Albertini E."/>
            <person name="Caccamo M."/>
            <person name="Echenique V."/>
        </authorList>
    </citation>
    <scope>NUCLEOTIDE SEQUENCE [LARGE SCALE GENOMIC DNA]</scope>
    <source>
        <strain evidence="2">cv. Victoria</strain>
        <tissue evidence="1">Leaf</tissue>
    </source>
</reference>
<gene>
    <name evidence="1" type="ORF">EJB05_01362</name>
</gene>
<sequence length="106" mass="12161">MEHLREATITGFHPSKYHQSLVQLIMAGAPALEKLTLELFIGKELHEDIPCNRGQWAPCVSEESPKRVRPKVYQWTAEKKCEEEEGSDVRIMRVTVIPDVKQYGNI</sequence>
<name>A0A5J9WPI2_9POAL</name>
<evidence type="ECO:0000313" key="2">
    <source>
        <dbReference type="Proteomes" id="UP000324897"/>
    </source>
</evidence>
<dbReference type="AlphaFoldDB" id="A0A5J9WPI2"/>
<accession>A0A5J9WPI2</accession>
<proteinExistence type="predicted"/>
<organism evidence="1 2">
    <name type="scientific">Eragrostis curvula</name>
    <name type="common">weeping love grass</name>
    <dbReference type="NCBI Taxonomy" id="38414"/>
    <lineage>
        <taxon>Eukaryota</taxon>
        <taxon>Viridiplantae</taxon>
        <taxon>Streptophyta</taxon>
        <taxon>Embryophyta</taxon>
        <taxon>Tracheophyta</taxon>
        <taxon>Spermatophyta</taxon>
        <taxon>Magnoliopsida</taxon>
        <taxon>Liliopsida</taxon>
        <taxon>Poales</taxon>
        <taxon>Poaceae</taxon>
        <taxon>PACMAD clade</taxon>
        <taxon>Chloridoideae</taxon>
        <taxon>Eragrostideae</taxon>
        <taxon>Eragrostidinae</taxon>
        <taxon>Eragrostis</taxon>
    </lineage>
</organism>
<feature type="non-terminal residue" evidence="1">
    <location>
        <position position="1"/>
    </location>
</feature>
<dbReference type="OrthoDB" id="688776at2759"/>
<evidence type="ECO:0000313" key="1">
    <source>
        <dbReference type="EMBL" id="TVU50011.1"/>
    </source>
</evidence>
<dbReference type="Proteomes" id="UP000324897">
    <property type="component" value="Chromosome 6"/>
</dbReference>
<dbReference type="Gramene" id="TVU50011">
    <property type="protein sequence ID" value="TVU50011"/>
    <property type="gene ID" value="EJB05_01362"/>
</dbReference>
<protein>
    <submittedName>
        <fullName evidence="1">Uncharacterized protein</fullName>
    </submittedName>
</protein>
<dbReference type="EMBL" id="RWGY01000002">
    <property type="protein sequence ID" value="TVU50011.1"/>
    <property type="molecule type" value="Genomic_DNA"/>
</dbReference>
<comment type="caution">
    <text evidence="1">The sequence shown here is derived from an EMBL/GenBank/DDBJ whole genome shotgun (WGS) entry which is preliminary data.</text>
</comment>
<keyword evidence="2" id="KW-1185">Reference proteome</keyword>